<dbReference type="InterPro" id="IPR050485">
    <property type="entry name" value="Proline_metab_enzyme"/>
</dbReference>
<dbReference type="EC" id="1.2.1.88" evidence="3"/>
<evidence type="ECO:0000256" key="2">
    <source>
        <dbReference type="ARBA" id="ARBA00009986"/>
    </source>
</evidence>
<accession>A0A1I8ITK9</accession>
<protein>
    <recommendedName>
        <fullName evidence="4">Delta-1-pyrroline-5-carboxylate dehydrogenase, mitochondrial</fullName>
        <ecNumber evidence="3">1.2.1.88</ecNumber>
    </recommendedName>
    <alternativeName>
        <fullName evidence="8">Aldehyde dehydrogenase family 4 member A1</fullName>
    </alternativeName>
    <alternativeName>
        <fullName evidence="9">L-glutamate gamma-semialdehyde dehydrogenase</fullName>
    </alternativeName>
</protein>
<dbReference type="InterPro" id="IPR016160">
    <property type="entry name" value="Ald_DH_CS_CYS"/>
</dbReference>
<evidence type="ECO:0000256" key="8">
    <source>
        <dbReference type="ARBA" id="ARBA00029864"/>
    </source>
</evidence>
<comment type="pathway">
    <text evidence="1">Amino-acid degradation; L-proline degradation into L-glutamate; L-glutamate from L-proline: step 2/2.</text>
</comment>
<dbReference type="SUPFAM" id="SSF53720">
    <property type="entry name" value="ALDH-like"/>
    <property type="match status" value="1"/>
</dbReference>
<dbReference type="PANTHER" id="PTHR42862:SF1">
    <property type="entry name" value="DELTA-1-PYRROLINE-5-CARBOXYLATE DEHYDROGENASE 2, ISOFORM A-RELATED"/>
    <property type="match status" value="1"/>
</dbReference>
<evidence type="ECO:0000256" key="7">
    <source>
        <dbReference type="ARBA" id="ARBA00023062"/>
    </source>
</evidence>
<feature type="compositionally biased region" description="Low complexity" evidence="13">
    <location>
        <begin position="503"/>
        <end position="514"/>
    </location>
</feature>
<evidence type="ECO:0000256" key="12">
    <source>
        <dbReference type="RuleBase" id="RU003345"/>
    </source>
</evidence>
<proteinExistence type="inferred from homology"/>
<feature type="region of interest" description="Disordered" evidence="13">
    <location>
        <begin position="728"/>
        <end position="754"/>
    </location>
</feature>
<dbReference type="InterPro" id="IPR016162">
    <property type="entry name" value="Ald_DH_N"/>
</dbReference>
<keyword evidence="5 12" id="KW-0560">Oxidoreductase</keyword>
<evidence type="ECO:0000256" key="6">
    <source>
        <dbReference type="ARBA" id="ARBA00023027"/>
    </source>
</evidence>
<feature type="compositionally biased region" description="Basic residues" evidence="13">
    <location>
        <begin position="600"/>
        <end position="609"/>
    </location>
</feature>
<reference evidence="16" key="1">
    <citation type="submission" date="2016-11" db="UniProtKB">
        <authorList>
            <consortium name="WormBaseParasite"/>
        </authorList>
    </citation>
    <scope>IDENTIFICATION</scope>
</reference>
<evidence type="ECO:0000256" key="11">
    <source>
        <dbReference type="PROSITE-ProRule" id="PRU10007"/>
    </source>
</evidence>
<evidence type="ECO:0000256" key="5">
    <source>
        <dbReference type="ARBA" id="ARBA00023002"/>
    </source>
</evidence>
<dbReference type="GO" id="GO:0010133">
    <property type="term" value="P:L-proline catabolic process to L-glutamate"/>
    <property type="evidence" value="ECO:0007669"/>
    <property type="project" value="TreeGrafter"/>
</dbReference>
<dbReference type="FunFam" id="3.40.605.10:FF:000006">
    <property type="entry name" value="1-pyrroline-5-carboxylate dehydrogenase"/>
    <property type="match status" value="1"/>
</dbReference>
<organism evidence="15 16">
    <name type="scientific">Macrostomum lignano</name>
    <dbReference type="NCBI Taxonomy" id="282301"/>
    <lineage>
        <taxon>Eukaryota</taxon>
        <taxon>Metazoa</taxon>
        <taxon>Spiralia</taxon>
        <taxon>Lophotrochozoa</taxon>
        <taxon>Platyhelminthes</taxon>
        <taxon>Rhabditophora</taxon>
        <taxon>Macrostomorpha</taxon>
        <taxon>Macrostomida</taxon>
        <taxon>Macrostomidae</taxon>
        <taxon>Macrostomum</taxon>
    </lineage>
</organism>
<evidence type="ECO:0000313" key="15">
    <source>
        <dbReference type="Proteomes" id="UP000095280"/>
    </source>
</evidence>
<feature type="region of interest" description="Disordered" evidence="13">
    <location>
        <begin position="644"/>
        <end position="664"/>
    </location>
</feature>
<keyword evidence="7" id="KW-0642">Proline metabolism</keyword>
<dbReference type="Gene3D" id="3.40.309.10">
    <property type="entry name" value="Aldehyde Dehydrogenase, Chain A, domain 2"/>
    <property type="match status" value="1"/>
</dbReference>
<feature type="domain" description="Aldehyde dehydrogenase" evidence="14">
    <location>
        <begin position="90"/>
        <end position="509"/>
    </location>
</feature>
<dbReference type="InterPro" id="IPR029510">
    <property type="entry name" value="Ald_DH_CS_GLU"/>
</dbReference>
<evidence type="ECO:0000256" key="3">
    <source>
        <dbReference type="ARBA" id="ARBA00012884"/>
    </source>
</evidence>
<dbReference type="InterPro" id="IPR016161">
    <property type="entry name" value="Ald_DH/histidinol_DH"/>
</dbReference>
<evidence type="ECO:0000256" key="10">
    <source>
        <dbReference type="ARBA" id="ARBA00048142"/>
    </source>
</evidence>
<feature type="region of interest" description="Disordered" evidence="13">
    <location>
        <begin position="500"/>
        <end position="522"/>
    </location>
</feature>
<dbReference type="PROSITE" id="PS00070">
    <property type="entry name" value="ALDEHYDE_DEHYDR_CYS"/>
    <property type="match status" value="1"/>
</dbReference>
<dbReference type="FunFam" id="3.40.309.10:FF:000005">
    <property type="entry name" value="1-pyrroline-5-carboxylate dehydrogenase 1"/>
    <property type="match status" value="1"/>
</dbReference>
<evidence type="ECO:0000256" key="13">
    <source>
        <dbReference type="SAM" id="MobiDB-lite"/>
    </source>
</evidence>
<dbReference type="Pfam" id="PF00171">
    <property type="entry name" value="Aldedh"/>
    <property type="match status" value="1"/>
</dbReference>
<dbReference type="PANTHER" id="PTHR42862">
    <property type="entry name" value="DELTA-1-PYRROLINE-5-CARBOXYLATE DEHYDROGENASE 1, ISOFORM A-RELATED"/>
    <property type="match status" value="1"/>
</dbReference>
<dbReference type="AlphaFoldDB" id="A0A1I8ITK9"/>
<dbReference type="GO" id="GO:0003842">
    <property type="term" value="F:L-glutamate gamma-semialdehyde dehydrogenase activity"/>
    <property type="evidence" value="ECO:0007669"/>
    <property type="project" value="UniProtKB-EC"/>
</dbReference>
<evidence type="ECO:0000313" key="16">
    <source>
        <dbReference type="WBParaSite" id="maker-uti_cns_0016901-snap-gene-0.2-mRNA-1"/>
    </source>
</evidence>
<dbReference type="WBParaSite" id="maker-uti_cns_0016901-snap-gene-0.2-mRNA-1">
    <property type="protein sequence ID" value="maker-uti_cns_0016901-snap-gene-0.2-mRNA-1"/>
    <property type="gene ID" value="maker-uti_cns_0016901-snap-gene-0.2"/>
</dbReference>
<evidence type="ECO:0000256" key="4">
    <source>
        <dbReference type="ARBA" id="ARBA00014421"/>
    </source>
</evidence>
<feature type="region of interest" description="Disordered" evidence="13">
    <location>
        <begin position="596"/>
        <end position="628"/>
    </location>
</feature>
<dbReference type="InterPro" id="IPR016163">
    <property type="entry name" value="Ald_DH_C"/>
</dbReference>
<comment type="similarity">
    <text evidence="2 12">Belongs to the aldehyde dehydrogenase family.</text>
</comment>
<evidence type="ECO:0000256" key="9">
    <source>
        <dbReference type="ARBA" id="ARBA00032259"/>
    </source>
</evidence>
<sequence>MQAAKQLIGTRQKLLSSRLLSLPSSSIGSSRAYDVKHYEAKNEPALEYTQGSKERKDVEAALSKFASDGTIKIPICIGDREIHLDGAKRQVAPFDHKRTLATFDYAPPALIQEAIDNCLEARERWEATPWEERAKVMLRAADMLAGPMRANIVAATMLGQAKTVYQAEIDAAAELIDFLRFNVGNMAKLAQYQPISTKTAENTMVYRGMEGFWAAVTPFNFTAIGGNLAASPAFAGNSTVWKPTDSALLSNYLAYKVLREAGLPPGVVNFVPADGPQFGAEITKRPELAGVNFTGSVPTFRSIWSGVAANLANYRTFPRLIGECGGKNFHFVHPSADLEQVANSTIRSAYEYSGQKCSACSRLYVPASMWPKLRDRLLELRASLKFGSPLDIGSTFSSAVIDDKAFRRVSGYASELPKSDSANLQLLGGGKCDDSVGYFVEPTIIETRDPRHRIMQEEIFGPVLAVYAYPDNQVDEALNLVDSTSPYALTGAVFSTDEDRPARWSASSRSAGARQSGTNDKAGGPHYLLKFLSPMAIKRATKPPNGRIMHSLTVHEAAASSSARRDSIAASTASKLPPTVCTRMNWPGRLGRSIRLAQAGHRRHSRRSRLSASDSDSRPGCDLASRSAASDIGTARRLARAAAGALSSRRSSASTAGSRRVSSRLAVASASRRRILANRSASMPVGGFDFGLPLAPLSGEEAAGDAAAAAGALKPVRQRRPQLVQRLSRCGHPGGVGDSLRGRRCRSGGRGGHALQREVGMPAAERHQSGQLGGVGSPIEEESAMLLGHVAVEPQGELSPALQLLLRAHLRAEAAPPACSRRGSTSSRWPLLMPPPTPPLLACRLAGATGTLDFGTQRYRVRIWPRRVASNERRVIRSTLSFSRSNVGSCLPSTRTSICSSASNCSRRTSKSDGSGSSLARLAKILAAFTGSTGTSGPIATSGSTGTFGLAGVSGWTVDFGLDSFITEREAVGRVLAATSAEDLDFEAAADRTGVFLLLEAAGLATLRPLRNRRLGGDKDTCGSAATSTTDESAAFLLPGRPLERTSFGWRNSP</sequence>
<dbReference type="Gene3D" id="3.40.605.10">
    <property type="entry name" value="Aldehyde Dehydrogenase, Chain A, domain 1"/>
    <property type="match status" value="1"/>
</dbReference>
<dbReference type="InterPro" id="IPR015590">
    <property type="entry name" value="Aldehyde_DH_dom"/>
</dbReference>
<evidence type="ECO:0000256" key="1">
    <source>
        <dbReference type="ARBA" id="ARBA00004786"/>
    </source>
</evidence>
<dbReference type="PROSITE" id="PS00687">
    <property type="entry name" value="ALDEHYDE_DEHYDR_GLU"/>
    <property type="match status" value="1"/>
</dbReference>
<dbReference type="GO" id="GO:0005759">
    <property type="term" value="C:mitochondrial matrix"/>
    <property type="evidence" value="ECO:0007669"/>
    <property type="project" value="TreeGrafter"/>
</dbReference>
<keyword evidence="6" id="KW-0520">NAD</keyword>
<evidence type="ECO:0000259" key="14">
    <source>
        <dbReference type="Pfam" id="PF00171"/>
    </source>
</evidence>
<dbReference type="Proteomes" id="UP000095280">
    <property type="component" value="Unplaced"/>
</dbReference>
<comment type="catalytic activity">
    <reaction evidence="10">
        <text>L-glutamate 5-semialdehyde + NAD(+) + H2O = L-glutamate + NADH + 2 H(+)</text>
        <dbReference type="Rhea" id="RHEA:30235"/>
        <dbReference type="ChEBI" id="CHEBI:15377"/>
        <dbReference type="ChEBI" id="CHEBI:15378"/>
        <dbReference type="ChEBI" id="CHEBI:29985"/>
        <dbReference type="ChEBI" id="CHEBI:57540"/>
        <dbReference type="ChEBI" id="CHEBI:57945"/>
        <dbReference type="ChEBI" id="CHEBI:58066"/>
        <dbReference type="EC" id="1.2.1.88"/>
    </reaction>
</comment>
<keyword evidence="15" id="KW-1185">Reference proteome</keyword>
<feature type="active site" evidence="11">
    <location>
        <position position="323"/>
    </location>
</feature>
<name>A0A1I8ITK9_9PLAT</name>